<dbReference type="EMBL" id="JARK01000196">
    <property type="protein sequence ID" value="EYC40797.1"/>
    <property type="molecule type" value="Genomic_DNA"/>
</dbReference>
<evidence type="ECO:0000313" key="1">
    <source>
        <dbReference type="EMBL" id="EYC40797.1"/>
    </source>
</evidence>
<sequence length="73" mass="8111">MRSNVGDFPIIDTYTNRQRPGKAGYHTLSGIGPNMVDYFRKYSALGGYDVEYLCTQACRAGIHETSTMKTNNG</sequence>
<name>A0A016WNE7_9BILA</name>
<organism evidence="1 2">
    <name type="scientific">Ancylostoma ceylanicum</name>
    <dbReference type="NCBI Taxonomy" id="53326"/>
    <lineage>
        <taxon>Eukaryota</taxon>
        <taxon>Metazoa</taxon>
        <taxon>Ecdysozoa</taxon>
        <taxon>Nematoda</taxon>
        <taxon>Chromadorea</taxon>
        <taxon>Rhabditida</taxon>
        <taxon>Rhabditina</taxon>
        <taxon>Rhabditomorpha</taxon>
        <taxon>Strongyloidea</taxon>
        <taxon>Ancylostomatidae</taxon>
        <taxon>Ancylostomatinae</taxon>
        <taxon>Ancylostoma</taxon>
    </lineage>
</organism>
<comment type="caution">
    <text evidence="1">The sequence shown here is derived from an EMBL/GenBank/DDBJ whole genome shotgun (WGS) entry which is preliminary data.</text>
</comment>
<dbReference type="AlphaFoldDB" id="A0A016WNE7"/>
<evidence type="ECO:0000313" key="2">
    <source>
        <dbReference type="Proteomes" id="UP000024635"/>
    </source>
</evidence>
<dbReference type="Proteomes" id="UP000024635">
    <property type="component" value="Unassembled WGS sequence"/>
</dbReference>
<gene>
    <name evidence="1" type="primary">Acey_s0596.g435</name>
    <name evidence="1" type="ORF">Y032_0596g435</name>
</gene>
<accession>A0A016WNE7</accession>
<proteinExistence type="predicted"/>
<reference evidence="2" key="1">
    <citation type="journal article" date="2015" name="Nat. Genet.">
        <title>The genome and transcriptome of the zoonotic hookworm Ancylostoma ceylanicum identify infection-specific gene families.</title>
        <authorList>
            <person name="Schwarz E.M."/>
            <person name="Hu Y."/>
            <person name="Antoshechkin I."/>
            <person name="Miller M.M."/>
            <person name="Sternberg P.W."/>
            <person name="Aroian R.V."/>
        </authorList>
    </citation>
    <scope>NUCLEOTIDE SEQUENCE</scope>
    <source>
        <strain evidence="2">HY135</strain>
    </source>
</reference>
<dbReference type="OrthoDB" id="10306126at2759"/>
<keyword evidence="2" id="KW-1185">Reference proteome</keyword>
<protein>
    <submittedName>
        <fullName evidence="1">Uncharacterized protein</fullName>
    </submittedName>
</protein>